<dbReference type="Pfam" id="PF00106">
    <property type="entry name" value="adh_short"/>
    <property type="match status" value="1"/>
</dbReference>
<dbReference type="EMBL" id="CP111018">
    <property type="protein sequence ID" value="WAR09690.1"/>
    <property type="molecule type" value="Genomic_DNA"/>
</dbReference>
<sequence length="263" mass="28956">MTVTYALSLRKQDVFLPANANVTYYIFDWIIRRGNVENIAKKSVFITGCDTGFVNLLGKTLDQKGVLVYAGCLTNNGVAQLNKDSSSRLKTLIINVLDNESITYAFRTIEEDVKDGGLWGVVNNAGVGSGFIPFQCNPLAVLERTTLVNLVGPMAVAHTFLPLLRKSGGRLVNVCRNASIVPVPGLADFCSSKAGLKMFTSCLSSIVQSRCIYFSHYELYQLLYTCKGIHSYTLLNQKLLHLTQFLKIQNIILAGGPIYLNKC</sequence>
<gene>
    <name evidence="1" type="ORF">MAR_034766</name>
</gene>
<evidence type="ECO:0000313" key="1">
    <source>
        <dbReference type="EMBL" id="WAR09690.1"/>
    </source>
</evidence>
<reference evidence="1" key="1">
    <citation type="submission" date="2022-11" db="EMBL/GenBank/DDBJ databases">
        <title>Centuries of genome instability and evolution in soft-shell clam transmissible cancer (bioRxiv).</title>
        <authorList>
            <person name="Hart S.F.M."/>
            <person name="Yonemitsu M.A."/>
            <person name="Giersch R.M."/>
            <person name="Beal B.F."/>
            <person name="Arriagada G."/>
            <person name="Davis B.W."/>
            <person name="Ostrander E.A."/>
            <person name="Goff S.P."/>
            <person name="Metzger M.J."/>
        </authorList>
    </citation>
    <scope>NUCLEOTIDE SEQUENCE</scope>
    <source>
        <strain evidence="1">MELC-2E11</strain>
        <tissue evidence="1">Siphon/mantle</tissue>
    </source>
</reference>
<dbReference type="PANTHER" id="PTHR43313">
    <property type="entry name" value="SHORT-CHAIN DEHYDROGENASE/REDUCTASE FAMILY 9C"/>
    <property type="match status" value="1"/>
</dbReference>
<dbReference type="PRINTS" id="PR00081">
    <property type="entry name" value="GDHRDH"/>
</dbReference>
<protein>
    <submittedName>
        <fullName evidence="1">H17B6-like protein</fullName>
    </submittedName>
</protein>
<dbReference type="Gene3D" id="3.40.50.720">
    <property type="entry name" value="NAD(P)-binding Rossmann-like Domain"/>
    <property type="match status" value="1"/>
</dbReference>
<dbReference type="InterPro" id="IPR002347">
    <property type="entry name" value="SDR_fam"/>
</dbReference>
<dbReference type="SUPFAM" id="SSF51735">
    <property type="entry name" value="NAD(P)-binding Rossmann-fold domains"/>
    <property type="match status" value="1"/>
</dbReference>
<accession>A0ABY7EIH9</accession>
<dbReference type="InterPro" id="IPR036291">
    <property type="entry name" value="NAD(P)-bd_dom_sf"/>
</dbReference>
<organism evidence="1 2">
    <name type="scientific">Mya arenaria</name>
    <name type="common">Soft-shell clam</name>
    <dbReference type="NCBI Taxonomy" id="6604"/>
    <lineage>
        <taxon>Eukaryota</taxon>
        <taxon>Metazoa</taxon>
        <taxon>Spiralia</taxon>
        <taxon>Lophotrochozoa</taxon>
        <taxon>Mollusca</taxon>
        <taxon>Bivalvia</taxon>
        <taxon>Autobranchia</taxon>
        <taxon>Heteroconchia</taxon>
        <taxon>Euheterodonta</taxon>
        <taxon>Imparidentia</taxon>
        <taxon>Neoheterodontei</taxon>
        <taxon>Myida</taxon>
        <taxon>Myoidea</taxon>
        <taxon>Myidae</taxon>
        <taxon>Mya</taxon>
    </lineage>
</organism>
<proteinExistence type="predicted"/>
<name>A0ABY7EIH9_MYAAR</name>
<dbReference type="PANTHER" id="PTHR43313:SF50">
    <property type="entry name" value="GH26015P"/>
    <property type="match status" value="1"/>
</dbReference>
<dbReference type="Proteomes" id="UP001164746">
    <property type="component" value="Chromosome 7"/>
</dbReference>
<evidence type="ECO:0000313" key="2">
    <source>
        <dbReference type="Proteomes" id="UP001164746"/>
    </source>
</evidence>
<keyword evidence="2" id="KW-1185">Reference proteome</keyword>